<gene>
    <name evidence="1" type="ORF">LPB072_17580</name>
</gene>
<dbReference type="EMBL" id="CP017476">
    <property type="protein sequence ID" value="AOW15764.1"/>
    <property type="molecule type" value="Genomic_DNA"/>
</dbReference>
<evidence type="ECO:0000313" key="2">
    <source>
        <dbReference type="Proteomes" id="UP000185680"/>
    </source>
</evidence>
<protein>
    <submittedName>
        <fullName evidence="1">Uncharacterized protein</fullName>
    </submittedName>
</protein>
<accession>A0A1D8P326</accession>
<dbReference type="KEGG" id="hyl:LPB072_17580"/>
<proteinExistence type="predicted"/>
<dbReference type="Proteomes" id="UP000185680">
    <property type="component" value="Chromosome"/>
</dbReference>
<evidence type="ECO:0000313" key="1">
    <source>
        <dbReference type="EMBL" id="AOW15764.1"/>
    </source>
</evidence>
<reference evidence="1 2" key="1">
    <citation type="submission" date="2016-10" db="EMBL/GenBank/DDBJ databases">
        <title>Hydorgenophaga sp. LPB0072 isolated from gastropod.</title>
        <authorList>
            <person name="Kim E."/>
            <person name="Yi H."/>
        </authorList>
    </citation>
    <scope>NUCLEOTIDE SEQUENCE [LARGE SCALE GENOMIC DNA]</scope>
    <source>
        <strain evidence="1 2">LPB0072</strain>
    </source>
</reference>
<sequence>MGQALAAGEQAAVDAQYEKDRQACVAKQGSVESREACLREAGAVRQAALRGTLSGDASAAELRRNALSRCEVHQDAVDRAACQRMVEGEGASQGSVESGGIVRETITIMQPASAVDPGAMPPAK</sequence>
<dbReference type="AlphaFoldDB" id="A0A1D8P326"/>
<name>A0A1D8P326_9BURK</name>
<organism evidence="1 2">
    <name type="scientific">Hydrogenophaga crassostreae</name>
    <dbReference type="NCBI Taxonomy" id="1763535"/>
    <lineage>
        <taxon>Bacteria</taxon>
        <taxon>Pseudomonadati</taxon>
        <taxon>Pseudomonadota</taxon>
        <taxon>Betaproteobacteria</taxon>
        <taxon>Burkholderiales</taxon>
        <taxon>Comamonadaceae</taxon>
        <taxon>Hydrogenophaga</taxon>
    </lineage>
</organism>